<accession>A0A9E2KK06</accession>
<evidence type="ECO:0000256" key="1">
    <source>
        <dbReference type="SAM" id="MobiDB-lite"/>
    </source>
</evidence>
<evidence type="ECO:0008006" key="5">
    <source>
        <dbReference type="Google" id="ProtNLM"/>
    </source>
</evidence>
<evidence type="ECO:0000313" key="4">
    <source>
        <dbReference type="Proteomes" id="UP000824178"/>
    </source>
</evidence>
<evidence type="ECO:0000313" key="3">
    <source>
        <dbReference type="EMBL" id="MBU3819282.1"/>
    </source>
</evidence>
<dbReference type="AlphaFoldDB" id="A0A9E2KK06"/>
<feature type="chain" id="PRO_5038440128" description="DUF4352 domain-containing protein" evidence="2">
    <location>
        <begin position="26"/>
        <end position="175"/>
    </location>
</feature>
<name>A0A9E2KK06_9FIRM</name>
<dbReference type="PROSITE" id="PS51257">
    <property type="entry name" value="PROKAR_LIPOPROTEIN"/>
    <property type="match status" value="1"/>
</dbReference>
<comment type="caution">
    <text evidence="3">The sequence shown here is derived from an EMBL/GenBank/DDBJ whole genome shotgun (WGS) entry which is preliminary data.</text>
</comment>
<reference evidence="3" key="2">
    <citation type="submission" date="2021-04" db="EMBL/GenBank/DDBJ databases">
        <authorList>
            <person name="Gilroy R."/>
        </authorList>
    </citation>
    <scope>NUCLEOTIDE SEQUENCE</scope>
    <source>
        <strain evidence="3">742</strain>
    </source>
</reference>
<sequence length="175" mass="17453">MRRLMDRVGWAVAAGLLAVLLSACGGTSQGLPGADAFPDQQGSASSEELEMGEEDSFSAQSCTLTPAGGGSLTVVLEDLAFTMDHRAVATITVRNNLSRAVAVSASTGADALAVQGSFDGSPAEAKAGSLLGRTIEAGASAQGMVVFSLPSAAGSGRLLLSLSWGGETVSGQFTA</sequence>
<dbReference type="Proteomes" id="UP000824178">
    <property type="component" value="Unassembled WGS sequence"/>
</dbReference>
<proteinExistence type="predicted"/>
<keyword evidence="2" id="KW-0732">Signal</keyword>
<feature type="region of interest" description="Disordered" evidence="1">
    <location>
        <begin position="32"/>
        <end position="55"/>
    </location>
</feature>
<reference evidence="3" key="1">
    <citation type="journal article" date="2021" name="PeerJ">
        <title>Extensive microbial diversity within the chicken gut microbiome revealed by metagenomics and culture.</title>
        <authorList>
            <person name="Gilroy R."/>
            <person name="Ravi A."/>
            <person name="Getino M."/>
            <person name="Pursley I."/>
            <person name="Horton D.L."/>
            <person name="Alikhan N.F."/>
            <person name="Baker D."/>
            <person name="Gharbi K."/>
            <person name="Hall N."/>
            <person name="Watson M."/>
            <person name="Adriaenssens E.M."/>
            <person name="Foster-Nyarko E."/>
            <person name="Jarju S."/>
            <person name="Secka A."/>
            <person name="Antonio M."/>
            <person name="Oren A."/>
            <person name="Chaudhuri R.R."/>
            <person name="La Ragione R."/>
            <person name="Hildebrand F."/>
            <person name="Pallen M.J."/>
        </authorList>
    </citation>
    <scope>NUCLEOTIDE SEQUENCE</scope>
    <source>
        <strain evidence="3">742</strain>
    </source>
</reference>
<feature type="signal peptide" evidence="2">
    <location>
        <begin position="1"/>
        <end position="25"/>
    </location>
</feature>
<gene>
    <name evidence="3" type="ORF">H9864_02750</name>
</gene>
<protein>
    <recommendedName>
        <fullName evidence="5">DUF4352 domain-containing protein</fullName>
    </recommendedName>
</protein>
<dbReference type="EMBL" id="JAHLFH010000055">
    <property type="protein sequence ID" value="MBU3819282.1"/>
    <property type="molecule type" value="Genomic_DNA"/>
</dbReference>
<organism evidence="3 4">
    <name type="scientific">Candidatus Faecalibacterium intestinavium</name>
    <dbReference type="NCBI Taxonomy" id="2838580"/>
    <lineage>
        <taxon>Bacteria</taxon>
        <taxon>Bacillati</taxon>
        <taxon>Bacillota</taxon>
        <taxon>Clostridia</taxon>
        <taxon>Eubacteriales</taxon>
        <taxon>Oscillospiraceae</taxon>
        <taxon>Faecalibacterium</taxon>
    </lineage>
</organism>
<evidence type="ECO:0000256" key="2">
    <source>
        <dbReference type="SAM" id="SignalP"/>
    </source>
</evidence>